<dbReference type="AlphaFoldDB" id="A0A139GX51"/>
<accession>A0A139GX51</accession>
<dbReference type="Proteomes" id="UP000070133">
    <property type="component" value="Unassembled WGS sequence"/>
</dbReference>
<organism evidence="1 2">
    <name type="scientific">Pseudocercospora eumusae</name>
    <dbReference type="NCBI Taxonomy" id="321146"/>
    <lineage>
        <taxon>Eukaryota</taxon>
        <taxon>Fungi</taxon>
        <taxon>Dikarya</taxon>
        <taxon>Ascomycota</taxon>
        <taxon>Pezizomycotina</taxon>
        <taxon>Dothideomycetes</taxon>
        <taxon>Dothideomycetidae</taxon>
        <taxon>Mycosphaerellales</taxon>
        <taxon>Mycosphaerellaceae</taxon>
        <taxon>Pseudocercospora</taxon>
    </lineage>
</organism>
<gene>
    <name evidence="1" type="ORF">AC578_2993</name>
</gene>
<comment type="caution">
    <text evidence="1">The sequence shown here is derived from an EMBL/GenBank/DDBJ whole genome shotgun (WGS) entry which is preliminary data.</text>
</comment>
<evidence type="ECO:0000313" key="2">
    <source>
        <dbReference type="Proteomes" id="UP000070133"/>
    </source>
</evidence>
<evidence type="ECO:0000313" key="1">
    <source>
        <dbReference type="EMBL" id="KXS94787.1"/>
    </source>
</evidence>
<reference evidence="1 2" key="1">
    <citation type="submission" date="2015-07" db="EMBL/GenBank/DDBJ databases">
        <title>Comparative genomics of the Sigatoka disease complex on banana suggests a link between parallel evolutionary changes in Pseudocercospora fijiensis and Pseudocercospora eumusae and increased virulence on the banana host.</title>
        <authorList>
            <person name="Chang T.-C."/>
            <person name="Salvucci A."/>
            <person name="Crous P.W."/>
            <person name="Stergiopoulos I."/>
        </authorList>
    </citation>
    <scope>NUCLEOTIDE SEQUENCE [LARGE SCALE GENOMIC DNA]</scope>
    <source>
        <strain evidence="1 2">CBS 114824</strain>
    </source>
</reference>
<dbReference type="OrthoDB" id="10476968at2759"/>
<dbReference type="EMBL" id="LFZN01000258">
    <property type="protein sequence ID" value="KXS94787.1"/>
    <property type="molecule type" value="Genomic_DNA"/>
</dbReference>
<keyword evidence="2" id="KW-1185">Reference proteome</keyword>
<protein>
    <submittedName>
        <fullName evidence="1">Uncharacterized protein</fullName>
    </submittedName>
</protein>
<sequence length="109" mass="12417">MPRRAQRQSWTPANPRFADFRSSTPCPMALFNKWAHNPLLRVCKVNQLAYDAHRIAVVRERALHFLMRHRDSLDLCFCTSAFEAQRTVAGKSLNIHCRGPAPITVKSSA</sequence>
<name>A0A139GX51_9PEZI</name>
<proteinExistence type="predicted"/>